<comment type="caution">
    <text evidence="1">The sequence shown here is derived from an EMBL/GenBank/DDBJ whole genome shotgun (WGS) entry which is preliminary data.</text>
</comment>
<proteinExistence type="predicted"/>
<dbReference type="AlphaFoldDB" id="A0A0R3KTK5"/>
<name>A0A0R3KTK5_9BRAD</name>
<keyword evidence="2" id="KW-1185">Reference proteome</keyword>
<protein>
    <submittedName>
        <fullName evidence="1">Uncharacterized protein</fullName>
    </submittedName>
</protein>
<evidence type="ECO:0000313" key="2">
    <source>
        <dbReference type="Proteomes" id="UP000050863"/>
    </source>
</evidence>
<gene>
    <name evidence="1" type="ORF">CQ12_38000</name>
</gene>
<reference evidence="1 2" key="1">
    <citation type="submission" date="2014-03" db="EMBL/GenBank/DDBJ databases">
        <title>Bradyrhizobium valentinum sp. nov., isolated from effective nodules of Lupinus mariae-josephae, a lupine endemic of basic-lime soils in Eastern Spain.</title>
        <authorList>
            <person name="Duran D."/>
            <person name="Rey L."/>
            <person name="Navarro A."/>
            <person name="Busquets A."/>
            <person name="Imperial J."/>
            <person name="Ruiz-Argueso T."/>
        </authorList>
    </citation>
    <scope>NUCLEOTIDE SEQUENCE [LARGE SCALE GENOMIC DNA]</scope>
    <source>
        <strain evidence="1 2">PAC68</strain>
    </source>
</reference>
<organism evidence="1 2">
    <name type="scientific">Bradyrhizobium jicamae</name>
    <dbReference type="NCBI Taxonomy" id="280332"/>
    <lineage>
        <taxon>Bacteria</taxon>
        <taxon>Pseudomonadati</taxon>
        <taxon>Pseudomonadota</taxon>
        <taxon>Alphaproteobacteria</taxon>
        <taxon>Hyphomicrobiales</taxon>
        <taxon>Nitrobacteraceae</taxon>
        <taxon>Bradyrhizobium</taxon>
    </lineage>
</organism>
<evidence type="ECO:0000313" key="1">
    <source>
        <dbReference type="EMBL" id="KRQ98714.1"/>
    </source>
</evidence>
<dbReference type="Proteomes" id="UP000050863">
    <property type="component" value="Unassembled WGS sequence"/>
</dbReference>
<dbReference type="EMBL" id="LLXZ01000182">
    <property type="protein sequence ID" value="KRQ98714.1"/>
    <property type="molecule type" value="Genomic_DNA"/>
</dbReference>
<accession>A0A0R3KTK5</accession>
<sequence>MCRVGVAHRLEARRVSASVVDRVRFGIHRVKAREHIRNRSGVFIVGAKKSGGFNLDRMTRSLDTLVKPLRLDPLLGVRLGRERFGMGFFKVGNTSLGAVGGATLCLVLGFRLDVFGITHGRKASQCGPALGDGSGVLSARRFDLGSDGQGSGSFFPEEVIQDFHCRLAFVNGAGRGG</sequence>